<sequence length="157" mass="16197">MGGSGYDDSTFLVKGYACTDCDLTPNGAEINYVKQTITLERGEESYTQTIAASGTTLGTFIYFVAPEETTTTLAMETNTADMATTTAVPEETTITTSAAGIPRDTTDTGVSTTANSAKSIGSITVKVADTTNLAESGTATEPTTADKPTSTIDSTSE</sequence>
<reference evidence="2 3" key="1">
    <citation type="submission" date="2015-04" db="EMBL/GenBank/DDBJ databases">
        <title>The draft genome sequence of Fusarium langsethiae, a T-2/HT-2 mycotoxin producer.</title>
        <authorList>
            <person name="Lysoe E."/>
            <person name="Divon H.H."/>
            <person name="Terzi V."/>
            <person name="Orru L."/>
            <person name="Lamontanara A."/>
            <person name="Kolseth A.-K."/>
            <person name="Frandsen R.J."/>
            <person name="Nielsen K."/>
            <person name="Thrane U."/>
        </authorList>
    </citation>
    <scope>NUCLEOTIDE SEQUENCE [LARGE SCALE GENOMIC DNA]</scope>
    <source>
        <strain evidence="2 3">Fl201059</strain>
    </source>
</reference>
<proteinExistence type="predicted"/>
<protein>
    <submittedName>
        <fullName evidence="2">Uncharacterized protein</fullName>
    </submittedName>
</protein>
<accession>A0A0N0V619</accession>
<keyword evidence="3" id="KW-1185">Reference proteome</keyword>
<evidence type="ECO:0000256" key="1">
    <source>
        <dbReference type="SAM" id="MobiDB-lite"/>
    </source>
</evidence>
<comment type="caution">
    <text evidence="2">The sequence shown here is derived from an EMBL/GenBank/DDBJ whole genome shotgun (WGS) entry which is preliminary data.</text>
</comment>
<dbReference type="EMBL" id="JXCE01000216">
    <property type="protein sequence ID" value="KPA39135.1"/>
    <property type="molecule type" value="Genomic_DNA"/>
</dbReference>
<dbReference type="AlphaFoldDB" id="A0A0N0V619"/>
<evidence type="ECO:0000313" key="2">
    <source>
        <dbReference type="EMBL" id="KPA39135.1"/>
    </source>
</evidence>
<gene>
    <name evidence="2" type="ORF">FLAG1_08004</name>
</gene>
<name>A0A0N0V619_FUSLA</name>
<dbReference type="Proteomes" id="UP000037904">
    <property type="component" value="Unassembled WGS sequence"/>
</dbReference>
<evidence type="ECO:0000313" key="3">
    <source>
        <dbReference type="Proteomes" id="UP000037904"/>
    </source>
</evidence>
<organism evidence="2 3">
    <name type="scientific">Fusarium langsethiae</name>
    <dbReference type="NCBI Taxonomy" id="179993"/>
    <lineage>
        <taxon>Eukaryota</taxon>
        <taxon>Fungi</taxon>
        <taxon>Dikarya</taxon>
        <taxon>Ascomycota</taxon>
        <taxon>Pezizomycotina</taxon>
        <taxon>Sordariomycetes</taxon>
        <taxon>Hypocreomycetidae</taxon>
        <taxon>Hypocreales</taxon>
        <taxon>Nectriaceae</taxon>
        <taxon>Fusarium</taxon>
    </lineage>
</organism>
<feature type="region of interest" description="Disordered" evidence="1">
    <location>
        <begin position="133"/>
        <end position="157"/>
    </location>
</feature>